<dbReference type="PANTHER" id="PTHR11851:SF224">
    <property type="entry name" value="PROCESSING PROTEASE"/>
    <property type="match status" value="1"/>
</dbReference>
<organism evidence="3">
    <name type="scientific">Pseudomonas vlassakiae</name>
    <dbReference type="NCBI Taxonomy" id="485888"/>
    <lineage>
        <taxon>Bacteria</taxon>
        <taxon>Pseudomonadati</taxon>
        <taxon>Pseudomonadota</taxon>
        <taxon>Gammaproteobacteria</taxon>
        <taxon>Pseudomonadales</taxon>
        <taxon>Pseudomonadaceae</taxon>
        <taxon>Pseudomonas</taxon>
    </lineage>
</organism>
<dbReference type="RefSeq" id="WP_186601836.1">
    <property type="nucleotide sequence ID" value="NZ_JABWRP020000004.1"/>
</dbReference>
<name>A0A923GI56_9PSED</name>
<dbReference type="EMBL" id="JABWRP010000004">
    <property type="protein sequence ID" value="MBC3470483.1"/>
    <property type="molecule type" value="Genomic_DNA"/>
</dbReference>
<evidence type="ECO:0000313" key="3">
    <source>
        <dbReference type="EMBL" id="MBC3470483.1"/>
    </source>
</evidence>
<evidence type="ECO:0000313" key="5">
    <source>
        <dbReference type="Proteomes" id="UP000628137"/>
    </source>
</evidence>
<reference evidence="3" key="2">
    <citation type="submission" date="2020-07" db="EMBL/GenBank/DDBJ databases">
        <authorList>
            <person name="Lood C."/>
            <person name="Girard L."/>
        </authorList>
    </citation>
    <scope>NUCLEOTIDE SEQUENCE</scope>
    <source>
        <strain evidence="3">RW4S2</strain>
    </source>
</reference>
<keyword evidence="5" id="KW-1185">Reference proteome</keyword>
<reference evidence="4" key="3">
    <citation type="submission" date="2021-06" db="EMBL/GenBank/DDBJ databases">
        <title>Updating the genus Pseudomonas: Description of 43 new species and partition of the Pseudomonas putida group.</title>
        <authorList>
            <person name="Girard L."/>
            <person name="Lood C."/>
            <person name="Vandamme P."/>
            <person name="Rokni-Zadeh H."/>
            <person name="Van Noort V."/>
            <person name="Hofte M."/>
            <person name="Lavigne R."/>
            <person name="De Mot R."/>
        </authorList>
    </citation>
    <scope>NUCLEOTIDE SEQUENCE</scope>
    <source>
        <strain evidence="4">RW4S2</strain>
    </source>
</reference>
<dbReference type="Gene3D" id="3.30.830.10">
    <property type="entry name" value="Metalloenzyme, LuxS/M16 peptidase-like"/>
    <property type="match status" value="2"/>
</dbReference>
<proteinExistence type="predicted"/>
<accession>A0A923GI56</accession>
<dbReference type="SUPFAM" id="SSF63411">
    <property type="entry name" value="LuxS/MPP-like metallohydrolase"/>
    <property type="match status" value="2"/>
</dbReference>
<dbReference type="InterPro" id="IPR011765">
    <property type="entry name" value="Pept_M16_N"/>
</dbReference>
<evidence type="ECO:0000313" key="4">
    <source>
        <dbReference type="EMBL" id="MBV4540887.1"/>
    </source>
</evidence>
<reference evidence="3 5" key="1">
    <citation type="journal article" date="2020" name="Microorganisms">
        <title>Reliable Identification of Environmental Pseudomonas Isolates Using the rpoD Gene.</title>
        <authorList>
            <consortium name="The Broad Institute Genome Sequencing Platform"/>
            <person name="Girard L."/>
            <person name="Lood C."/>
            <person name="Rokni-Zadeh H."/>
            <person name="van Noort V."/>
            <person name="Lavigne R."/>
            <person name="De Mot R."/>
        </authorList>
    </citation>
    <scope>NUCLEOTIDE SEQUENCE</scope>
    <source>
        <strain evidence="3 5">RW4S2</strain>
    </source>
</reference>
<protein>
    <submittedName>
        <fullName evidence="3">Insulinase family protein</fullName>
    </submittedName>
</protein>
<dbReference type="GO" id="GO:0046872">
    <property type="term" value="F:metal ion binding"/>
    <property type="evidence" value="ECO:0007669"/>
    <property type="project" value="InterPro"/>
</dbReference>
<dbReference type="InterPro" id="IPR011249">
    <property type="entry name" value="Metalloenz_LuxS/M16"/>
</dbReference>
<dbReference type="InterPro" id="IPR050361">
    <property type="entry name" value="MPP/UQCRC_Complex"/>
</dbReference>
<dbReference type="EMBL" id="JABWRP020000004">
    <property type="protein sequence ID" value="MBV4540887.1"/>
    <property type="molecule type" value="Genomic_DNA"/>
</dbReference>
<dbReference type="InterPro" id="IPR007863">
    <property type="entry name" value="Peptidase_M16_C"/>
</dbReference>
<sequence length="456" mass="49490">MRDLTATSKPTETNSIYGGLISAQGLDLGQFESIQTRVQAWKTEAGTAVKFVEARGLPVVDVVLRFRAGTVQDTEHPGLAALTLSMLDEGSQQYTATEQASHLERLGAVFDKQIRLEHATLSLRSLSTPAVLGPSLALFTDLVARPAFLAPALDKIKQQLLQSNASREQRPVSRARSETLRHMFSGHPYGSSLGSSEEALAAVTPDDLRTFHQRAYSASNLELVVVGDLSFAQAQALSHQISQALPQRWSATDLPAVPAATGTTLKVEQPGASSAVLLALPLNVPANDPQFPALELASEILGEGLESRLMVELRQRRGLTYGVQTRVSPLRAGGLFTIEWQIAPAHVEGSLELVVDLLRDFIEQGPTQAELQVARKQREGQLLRSVAQNKGLAALLADLTHKRQPDDYLNTYIERINRLTPANVRAAMQRHLDLSCIVQVSVGPSVEQQPLPAPDQ</sequence>
<gene>
    <name evidence="4" type="ORF">HU738_007455</name>
    <name evidence="3" type="ORF">HU738_07895</name>
</gene>
<dbReference type="Proteomes" id="UP000628137">
    <property type="component" value="Unassembled WGS sequence"/>
</dbReference>
<dbReference type="AlphaFoldDB" id="A0A923GI56"/>
<evidence type="ECO:0000259" key="2">
    <source>
        <dbReference type="Pfam" id="PF05193"/>
    </source>
</evidence>
<feature type="domain" description="Peptidase M16 N-terminal" evidence="1">
    <location>
        <begin position="59"/>
        <end position="193"/>
    </location>
</feature>
<evidence type="ECO:0000259" key="1">
    <source>
        <dbReference type="Pfam" id="PF00675"/>
    </source>
</evidence>
<dbReference type="PANTHER" id="PTHR11851">
    <property type="entry name" value="METALLOPROTEASE"/>
    <property type="match status" value="1"/>
</dbReference>
<dbReference type="Pfam" id="PF05193">
    <property type="entry name" value="Peptidase_M16_C"/>
    <property type="match status" value="1"/>
</dbReference>
<comment type="caution">
    <text evidence="3">The sequence shown here is derived from an EMBL/GenBank/DDBJ whole genome shotgun (WGS) entry which is preliminary data.</text>
</comment>
<dbReference type="Pfam" id="PF00675">
    <property type="entry name" value="Peptidase_M16"/>
    <property type="match status" value="1"/>
</dbReference>
<feature type="domain" description="Peptidase M16 C-terminal" evidence="2">
    <location>
        <begin position="203"/>
        <end position="377"/>
    </location>
</feature>